<dbReference type="PANTHER" id="PTHR10773">
    <property type="entry name" value="DNA-DIRECTED RNA POLYMERASES I, II, AND III SUBUNIT RPABC2"/>
    <property type="match status" value="1"/>
</dbReference>
<feature type="region of interest" description="Disordered" evidence="1">
    <location>
        <begin position="375"/>
        <end position="431"/>
    </location>
</feature>
<feature type="region of interest" description="Disordered" evidence="1">
    <location>
        <begin position="325"/>
        <end position="344"/>
    </location>
</feature>
<organism evidence="2 3">
    <name type="scientific">Petrolisthes cinctipes</name>
    <name type="common">Flat porcelain crab</name>
    <dbReference type="NCBI Taxonomy" id="88211"/>
    <lineage>
        <taxon>Eukaryota</taxon>
        <taxon>Metazoa</taxon>
        <taxon>Ecdysozoa</taxon>
        <taxon>Arthropoda</taxon>
        <taxon>Crustacea</taxon>
        <taxon>Multicrustacea</taxon>
        <taxon>Malacostraca</taxon>
        <taxon>Eumalacostraca</taxon>
        <taxon>Eucarida</taxon>
        <taxon>Decapoda</taxon>
        <taxon>Pleocyemata</taxon>
        <taxon>Anomura</taxon>
        <taxon>Galatheoidea</taxon>
        <taxon>Porcellanidae</taxon>
        <taxon>Petrolisthes</taxon>
    </lineage>
</organism>
<reference evidence="2" key="1">
    <citation type="submission" date="2023-10" db="EMBL/GenBank/DDBJ databases">
        <title>Genome assemblies of two species of porcelain crab, Petrolisthes cinctipes and Petrolisthes manimaculis (Anomura: Porcellanidae).</title>
        <authorList>
            <person name="Angst P."/>
        </authorList>
    </citation>
    <scope>NUCLEOTIDE SEQUENCE</scope>
    <source>
        <strain evidence="2">PB745_01</strain>
        <tissue evidence="2">Gill</tissue>
    </source>
</reference>
<comment type="caution">
    <text evidence="2">The sequence shown here is derived from an EMBL/GenBank/DDBJ whole genome shotgun (WGS) entry which is preliminary data.</text>
</comment>
<feature type="region of interest" description="Disordered" evidence="1">
    <location>
        <begin position="520"/>
        <end position="544"/>
    </location>
</feature>
<evidence type="ECO:0000313" key="2">
    <source>
        <dbReference type="EMBL" id="KAK3872011.1"/>
    </source>
</evidence>
<dbReference type="Proteomes" id="UP001286313">
    <property type="component" value="Unassembled WGS sequence"/>
</dbReference>
<dbReference type="PANTHER" id="PTHR10773:SF19">
    <property type="match status" value="1"/>
</dbReference>
<sequence>MDPQGQFSVSHILGQCVDVTNYSTFQHQFHSYGNITVAPAAHTLHAPDTLAAAPHIASAATNIVTVGYATHAVQSYPAVINNANPHLPPPTQVQYISYDAPGVSIRPHTFHAYHAHPSPIPPPTISQGKCSSTLQTVDIRSSPSSDPQTASKEIQEPLVINEGGVTKEKAKYKKRHSKEETTSAKQIRKKCRNRGEAYTNVVGRLVEAKKYVDRDCECKNKCVSKLGTVADRDKIFKSFWALGDFEKQNLHIAESVVLVPTMGVKRKAHIQEEKNLKTVTRKYFVDLPSTGERVRVCKSMFLCLHGVSNGRLDRVLQAVNCNSPSALQDQRGHHSPSNKTASEDVDFARQHILTLRRWKESSLIITSSTSNVFMSSKQAGNQQGHQPSPLVTAPHQEHSLVTTPSVASEQQEQQQQQPSLRTNTDTRSPREMSVKKMYESYKLTCEQERRSPVSLWVYRQIEKSKVCPQTNHSIRVLNSPTSYSTKERNEVLCDPSIHQSEDCVNQFVSDTRTHTVLKENKPTNERGKMSKRERKARRNSGKEYITSSGKIKSRKVYVDQECGCRYQCIPGIGNEEMRRQVFERFWAMANFTLQNQYIAEKVSLMPVGTRGGQGGLRVARTTNKLARTHSRIYYVPIKEGEEPVRVCKMAFLQLHGLSNGRVDRVLQAVAARSPFALKDRRGHHTPKNKTPEDAVNHALCHLLSLFNENAEEAREPGPLKVEKMYRLYSQLCRREGRRPIGNFVYRKILKHREVQQDGSIINDTCETSSS</sequence>
<dbReference type="EMBL" id="JAWQEG010002433">
    <property type="protein sequence ID" value="KAK3872011.1"/>
    <property type="molecule type" value="Genomic_DNA"/>
</dbReference>
<feature type="compositionally biased region" description="Polar residues" evidence="1">
    <location>
        <begin position="375"/>
        <end position="386"/>
    </location>
</feature>
<dbReference type="AlphaFoldDB" id="A0AAE1FDV1"/>
<protein>
    <submittedName>
        <fullName evidence="2">Uncharacterized protein</fullName>
    </submittedName>
</protein>
<feature type="compositionally biased region" description="Polar residues" evidence="1">
    <location>
        <begin position="399"/>
        <end position="408"/>
    </location>
</feature>
<name>A0AAE1FDV1_PETCI</name>
<evidence type="ECO:0000313" key="3">
    <source>
        <dbReference type="Proteomes" id="UP001286313"/>
    </source>
</evidence>
<feature type="region of interest" description="Disordered" evidence="1">
    <location>
        <begin position="167"/>
        <end position="186"/>
    </location>
</feature>
<proteinExistence type="predicted"/>
<gene>
    <name evidence="2" type="ORF">Pcinc_022876</name>
</gene>
<evidence type="ECO:0000256" key="1">
    <source>
        <dbReference type="SAM" id="MobiDB-lite"/>
    </source>
</evidence>
<keyword evidence="3" id="KW-1185">Reference proteome</keyword>
<feature type="compositionally biased region" description="Basic and acidic residues" evidence="1">
    <location>
        <begin position="520"/>
        <end position="530"/>
    </location>
</feature>
<accession>A0AAE1FDV1</accession>